<protein>
    <submittedName>
        <fullName evidence="1">Uncharacterized protein</fullName>
    </submittedName>
</protein>
<reference evidence="1" key="1">
    <citation type="submission" date="2020-02" db="EMBL/GenBank/DDBJ databases">
        <authorList>
            <person name="Meier V. D."/>
        </authorList>
    </citation>
    <scope>NUCLEOTIDE SEQUENCE</scope>
    <source>
        <strain evidence="1">AVDCRST_MAG23</strain>
    </source>
</reference>
<gene>
    <name evidence="1" type="ORF">AVDCRST_MAG23-907</name>
</gene>
<evidence type="ECO:0000313" key="1">
    <source>
        <dbReference type="EMBL" id="CAA9529185.1"/>
    </source>
</evidence>
<accession>A0A6J4TRX8</accession>
<dbReference type="InterPro" id="IPR029465">
    <property type="entry name" value="ATPgrasp_TupA"/>
</dbReference>
<proteinExistence type="predicted"/>
<sequence length="288" mass="33595">MASSARTVALPLAEPRRVPLKLSLMHWWRNGHFPDLAQPTRFNELVQARKLHDRDPRLPQLADKVAVKEHVARRLGAEWVIPTLWHGTELPKAPEWPLPFVLKSSHGCCQCAFVRTGEEDWPAIRRRAEGWLKQRYGAILDEWLYSELKPGLLVEPFIGDEGALPVDYKFFVFGGRVEFIQVDTDREHDHKRVIFDRRWRALPCELQFRVERREVPRPAALQRMIEAAETLGRGFEFVRVDLYEIGERPMFGELSFYPGSGLDRFRPAHFDALFGEHWLRARALSPDW</sequence>
<dbReference type="AlphaFoldDB" id="A0A6J4TRX8"/>
<dbReference type="Pfam" id="PF14305">
    <property type="entry name" value="ATPgrasp_TupA"/>
    <property type="match status" value="1"/>
</dbReference>
<organism evidence="1">
    <name type="scientific">uncultured Sphingosinicella sp</name>
    <dbReference type="NCBI Taxonomy" id="478748"/>
    <lineage>
        <taxon>Bacteria</taxon>
        <taxon>Pseudomonadati</taxon>
        <taxon>Pseudomonadota</taxon>
        <taxon>Alphaproteobacteria</taxon>
        <taxon>Sphingomonadales</taxon>
        <taxon>Sphingosinicellaceae</taxon>
        <taxon>Sphingosinicella</taxon>
        <taxon>environmental samples</taxon>
    </lineage>
</organism>
<name>A0A6J4TRX8_9SPHN</name>
<dbReference type="EMBL" id="CADCWD010000033">
    <property type="protein sequence ID" value="CAA9529185.1"/>
    <property type="molecule type" value="Genomic_DNA"/>
</dbReference>